<keyword evidence="9" id="KW-0131">Cell cycle</keyword>
<evidence type="ECO:0000256" key="10">
    <source>
        <dbReference type="ARBA" id="ARBA00049112"/>
    </source>
</evidence>
<dbReference type="Proteomes" id="UP000323000">
    <property type="component" value="Chromosome 2"/>
</dbReference>
<evidence type="ECO:0000256" key="12">
    <source>
        <dbReference type="SAM" id="MobiDB-lite"/>
    </source>
</evidence>
<keyword evidence="7" id="KW-0808">Transferase</keyword>
<evidence type="ECO:0000313" key="16">
    <source>
        <dbReference type="Proteomes" id="UP000323000"/>
    </source>
</evidence>
<sequence>MDSSTILYNQLKAAEPFFLLAGPNVIESEEHVLHMASRIKSISTKLGLPLVFKSSFDKANRTSSKSFRGPGMIEGLKILEKVKITHDIPIVTDVHESIQCEAVGRVADIIQIPAFLCRQTDLLVAAAKTGKIINIKKGQFCAPSVMENSAQKVRLAGNSNVMICERGTMFGYNDLIVDPRNLEWMREANCPVVADITHSLQQPAGKKLDGGGVASGGLRELIPCIARTAVAVGVDGIFMEVHDDPLNAPVDGPTQWPLRHLEELLEELVAIAVIGLGFKPTPMQEDDKLISAVNEFFIDLYIGSCVRKLGKLKMGINRVTEDSRARGTVGGGNLKVYSEDEKVKLDANSIRNSVTVKKAAALTSAIDTKGTLNKMENNIKVKGVSSAYTKVGRKALADVSNISGNIARNVVHDSSKNLKGEKSAILKRVSVRPGVRTVNALPRKSFTGKVSESISQGASDIRASKKGTKDLTSSLADQWAKTKGRGRESILTDRRSSRNPPVPTRRSLPVLKQVNQVDTSSSKENAESLEKAKDTTGFSVKAKLGTKVVYRLSNSRNQFWRNRASDGFMTISARVQNKVDAPSSKFSVKPNGKTASMASNAKGTLKSKVQSGVNKPISVAAISSKKKKEGVGSSLPEDIASMVSHEAAQRKPSFEGNSNASTNSSDIMVSHEAAQGKPSFEGNSNASTNSSDIVPKRKSNRRRSYTSLLMASSKLLEEHGELVGQGKLPSIDDDCNQLEVAEYVDEIYQYYWIMEAQNPLPGNYMSIQTDITPLMRGILINWLIEVHFKFELMQETLYLMVTLLDRYLSQVQIKKNEMQLVGLTALLLASKYEDFWHPRIKDLISVSAESYTRDHMLRMEKLMLKTLKFRLNVPTPYVFMLRFLKAAQSDTKLEHLAFYLIELSLVEYEALKFKPSLLCASAIYVARCNLQMTPVWTPLLSKHARYDVSQIRHTDCAEMILRFHKAAGKGKLKVTYEKYTKPDCSGVAAIKPLDSLPS</sequence>
<dbReference type="GO" id="GO:0051301">
    <property type="term" value="P:cell division"/>
    <property type="evidence" value="ECO:0007669"/>
    <property type="project" value="UniProtKB-KW"/>
</dbReference>
<feature type="domain" description="Cyclin-like" evidence="13">
    <location>
        <begin position="878"/>
        <end position="962"/>
    </location>
</feature>
<evidence type="ECO:0000256" key="3">
    <source>
        <dbReference type="ARBA" id="ARBA00010499"/>
    </source>
</evidence>
<keyword evidence="8 11" id="KW-0195">Cyclin</keyword>
<evidence type="ECO:0000256" key="8">
    <source>
        <dbReference type="ARBA" id="ARBA00023127"/>
    </source>
</evidence>
<evidence type="ECO:0000256" key="4">
    <source>
        <dbReference type="ARBA" id="ARBA00012693"/>
    </source>
</evidence>
<feature type="region of interest" description="Disordered" evidence="12">
    <location>
        <begin position="645"/>
        <end position="664"/>
    </location>
</feature>
<dbReference type="CDD" id="cd20507">
    <property type="entry name" value="CYCLIN_CCNB1-like_rpt1"/>
    <property type="match status" value="1"/>
</dbReference>
<dbReference type="SMART" id="SM01332">
    <property type="entry name" value="Cyclin_C"/>
    <property type="match status" value="1"/>
</dbReference>
<evidence type="ECO:0000313" key="15">
    <source>
        <dbReference type="EMBL" id="TXG71367.1"/>
    </source>
</evidence>
<keyword evidence="6" id="KW-0132">Cell division</keyword>
<dbReference type="EC" id="2.5.1.55" evidence="4"/>
<feature type="compositionally biased region" description="Polar residues" evidence="12">
    <location>
        <begin position="593"/>
        <end position="610"/>
    </location>
</feature>
<feature type="domain" description="Cyclin-like" evidence="13">
    <location>
        <begin position="781"/>
        <end position="865"/>
    </location>
</feature>
<evidence type="ECO:0000256" key="6">
    <source>
        <dbReference type="ARBA" id="ARBA00022618"/>
    </source>
</evidence>
<feature type="region of interest" description="Disordered" evidence="12">
    <location>
        <begin position="447"/>
        <end position="507"/>
    </location>
</feature>
<evidence type="ECO:0000259" key="14">
    <source>
        <dbReference type="SMART" id="SM01332"/>
    </source>
</evidence>
<feature type="region of interest" description="Disordered" evidence="12">
    <location>
        <begin position="676"/>
        <end position="700"/>
    </location>
</feature>
<dbReference type="InterPro" id="IPR004367">
    <property type="entry name" value="Cyclin_C-dom"/>
</dbReference>
<feature type="compositionally biased region" description="Polar residues" evidence="12">
    <location>
        <begin position="448"/>
        <end position="458"/>
    </location>
</feature>
<dbReference type="SUPFAM" id="SSF51569">
    <property type="entry name" value="Aldolase"/>
    <property type="match status" value="1"/>
</dbReference>
<accession>A0A5C7IPP8</accession>
<dbReference type="Pfam" id="PF00134">
    <property type="entry name" value="Cyclin_N"/>
    <property type="match status" value="1"/>
</dbReference>
<dbReference type="SUPFAM" id="SSF47954">
    <property type="entry name" value="Cyclin-like"/>
    <property type="match status" value="2"/>
</dbReference>
<dbReference type="InterPro" id="IPR006269">
    <property type="entry name" value="KDO8P_synthase"/>
</dbReference>
<dbReference type="GO" id="GO:0005737">
    <property type="term" value="C:cytoplasm"/>
    <property type="evidence" value="ECO:0007669"/>
    <property type="project" value="UniProtKB-SubCell"/>
</dbReference>
<proteinExistence type="inferred from homology"/>
<dbReference type="InterPro" id="IPR013785">
    <property type="entry name" value="Aldolase_TIM"/>
</dbReference>
<dbReference type="OrthoDB" id="5590282at2759"/>
<keyword evidence="16" id="KW-1185">Reference proteome</keyword>
<evidence type="ECO:0000256" key="11">
    <source>
        <dbReference type="RuleBase" id="RU000383"/>
    </source>
</evidence>
<protein>
    <recommendedName>
        <fullName evidence="4">3-deoxy-8-phosphooctulonate synthase</fullName>
        <ecNumber evidence="4">2.5.1.55</ecNumber>
    </recommendedName>
</protein>
<dbReference type="EMBL" id="VAHF01000002">
    <property type="protein sequence ID" value="TXG71367.1"/>
    <property type="molecule type" value="Genomic_DNA"/>
</dbReference>
<dbReference type="Pfam" id="PF02984">
    <property type="entry name" value="Cyclin_C"/>
    <property type="match status" value="1"/>
</dbReference>
<dbReference type="InterPro" id="IPR006671">
    <property type="entry name" value="Cyclin_N"/>
</dbReference>
<comment type="subcellular location">
    <subcellularLocation>
        <location evidence="1">Cytoplasm</location>
    </subcellularLocation>
</comment>
<dbReference type="Gene3D" id="1.10.472.10">
    <property type="entry name" value="Cyclin-like"/>
    <property type="match status" value="2"/>
</dbReference>
<evidence type="ECO:0000256" key="7">
    <source>
        <dbReference type="ARBA" id="ARBA00022679"/>
    </source>
</evidence>
<evidence type="ECO:0000256" key="1">
    <source>
        <dbReference type="ARBA" id="ARBA00004496"/>
    </source>
</evidence>
<dbReference type="Gene3D" id="3.20.20.70">
    <property type="entry name" value="Aldolase class I"/>
    <property type="match status" value="1"/>
</dbReference>
<feature type="compositionally biased region" description="Polar residues" evidence="12">
    <location>
        <begin position="681"/>
        <end position="692"/>
    </location>
</feature>
<comment type="similarity">
    <text evidence="3">Belongs to the KdsA family.</text>
</comment>
<dbReference type="FunFam" id="1.10.472.10:FF:000091">
    <property type="entry name" value="putative cyclin-B3-1 isoform X3"/>
    <property type="match status" value="1"/>
</dbReference>
<dbReference type="PANTHER" id="PTHR21057">
    <property type="entry name" value="PHOSPHO-2-DEHYDRO-3-DEOXYHEPTONATE ALDOLASE"/>
    <property type="match status" value="1"/>
</dbReference>
<name>A0A5C7IPP8_9ROSI</name>
<dbReference type="NCBIfam" id="NF003543">
    <property type="entry name" value="PRK05198.1"/>
    <property type="match status" value="1"/>
</dbReference>
<dbReference type="FunFam" id="1.10.472.10:FF:000057">
    <property type="entry name" value="Cyclin N-terminal domain containing 2"/>
    <property type="match status" value="1"/>
</dbReference>
<dbReference type="Pfam" id="PF00793">
    <property type="entry name" value="DAHP_synth_1"/>
    <property type="match status" value="1"/>
</dbReference>
<gene>
    <name evidence="15" type="ORF">EZV62_006302</name>
</gene>
<dbReference type="HAMAP" id="MF_00056">
    <property type="entry name" value="KDO8P_synth"/>
    <property type="match status" value="1"/>
</dbReference>
<evidence type="ECO:0000256" key="9">
    <source>
        <dbReference type="ARBA" id="ARBA00023306"/>
    </source>
</evidence>
<comment type="catalytic activity">
    <reaction evidence="10">
        <text>D-arabinose 5-phosphate + phosphoenolpyruvate + H2O = 3-deoxy-alpha-D-manno-2-octulosonate-8-phosphate + phosphate</text>
        <dbReference type="Rhea" id="RHEA:14053"/>
        <dbReference type="ChEBI" id="CHEBI:15377"/>
        <dbReference type="ChEBI" id="CHEBI:43474"/>
        <dbReference type="ChEBI" id="CHEBI:57693"/>
        <dbReference type="ChEBI" id="CHEBI:58702"/>
        <dbReference type="ChEBI" id="CHEBI:85985"/>
        <dbReference type="EC" id="2.5.1.55"/>
    </reaction>
</comment>
<evidence type="ECO:0000256" key="5">
    <source>
        <dbReference type="ARBA" id="ARBA00022490"/>
    </source>
</evidence>
<feature type="compositionally biased region" description="Polar residues" evidence="12">
    <location>
        <begin position="655"/>
        <end position="664"/>
    </location>
</feature>
<comment type="similarity">
    <text evidence="2">Belongs to the cyclin family. Cyclin AB subfamily.</text>
</comment>
<dbReference type="InterPro" id="IPR036915">
    <property type="entry name" value="Cyclin-like_sf"/>
</dbReference>
<comment type="caution">
    <text evidence="15">The sequence shown here is derived from an EMBL/GenBank/DDBJ whole genome shotgun (WGS) entry which is preliminary data.</text>
</comment>
<feature type="compositionally biased region" description="Basic and acidic residues" evidence="12">
    <location>
        <begin position="485"/>
        <end position="496"/>
    </location>
</feature>
<evidence type="ECO:0000256" key="2">
    <source>
        <dbReference type="ARBA" id="ARBA00006955"/>
    </source>
</evidence>
<dbReference type="InterPro" id="IPR006218">
    <property type="entry name" value="DAHP1/KDSA"/>
</dbReference>
<dbReference type="SMART" id="SM00385">
    <property type="entry name" value="CYCLIN"/>
    <property type="match status" value="2"/>
</dbReference>
<dbReference type="NCBIfam" id="TIGR01362">
    <property type="entry name" value="KDO8P_synth"/>
    <property type="match status" value="1"/>
</dbReference>
<dbReference type="GO" id="GO:0008676">
    <property type="term" value="F:3-deoxy-8-phosphooctulonate synthase activity"/>
    <property type="evidence" value="ECO:0007669"/>
    <property type="project" value="UniProtKB-EC"/>
</dbReference>
<reference evidence="16" key="1">
    <citation type="journal article" date="2019" name="Gigascience">
        <title>De novo genome assembly of the endangered Acer yangbiense, a plant species with extremely small populations endemic to Yunnan Province, China.</title>
        <authorList>
            <person name="Yang J."/>
            <person name="Wariss H.M."/>
            <person name="Tao L."/>
            <person name="Zhang R."/>
            <person name="Yun Q."/>
            <person name="Hollingsworth P."/>
            <person name="Dao Z."/>
            <person name="Luo G."/>
            <person name="Guo H."/>
            <person name="Ma Y."/>
            <person name="Sun W."/>
        </authorList>
    </citation>
    <scope>NUCLEOTIDE SEQUENCE [LARGE SCALE GENOMIC DNA]</scope>
    <source>
        <strain evidence="16">cv. Malutang</strain>
    </source>
</reference>
<keyword evidence="5" id="KW-0963">Cytoplasm</keyword>
<feature type="domain" description="Cyclin C-terminal" evidence="14">
    <location>
        <begin position="874"/>
        <end position="993"/>
    </location>
</feature>
<organism evidence="15 16">
    <name type="scientific">Acer yangbiense</name>
    <dbReference type="NCBI Taxonomy" id="1000413"/>
    <lineage>
        <taxon>Eukaryota</taxon>
        <taxon>Viridiplantae</taxon>
        <taxon>Streptophyta</taxon>
        <taxon>Embryophyta</taxon>
        <taxon>Tracheophyta</taxon>
        <taxon>Spermatophyta</taxon>
        <taxon>Magnoliopsida</taxon>
        <taxon>eudicotyledons</taxon>
        <taxon>Gunneridae</taxon>
        <taxon>Pentapetalae</taxon>
        <taxon>rosids</taxon>
        <taxon>malvids</taxon>
        <taxon>Sapindales</taxon>
        <taxon>Sapindaceae</taxon>
        <taxon>Hippocastanoideae</taxon>
        <taxon>Acereae</taxon>
        <taxon>Acer</taxon>
    </lineage>
</organism>
<evidence type="ECO:0000259" key="13">
    <source>
        <dbReference type="SMART" id="SM00385"/>
    </source>
</evidence>
<dbReference type="AlphaFoldDB" id="A0A5C7IPP8"/>
<feature type="region of interest" description="Disordered" evidence="12">
    <location>
        <begin position="580"/>
        <end position="610"/>
    </location>
</feature>
<dbReference type="InterPro" id="IPR013763">
    <property type="entry name" value="Cyclin-like_dom"/>
</dbReference>